<dbReference type="AlphaFoldDB" id="A0A7Y7PP05"/>
<feature type="signal peptide" evidence="2">
    <location>
        <begin position="1"/>
        <end position="20"/>
    </location>
</feature>
<reference evidence="4 5" key="1">
    <citation type="submission" date="2020-05" db="EMBL/GenBank/DDBJ databases">
        <title>Hymenobacter terrestris sp. nov. and Hymenobacter lapidiphilus sp. nov., isolated from regoliths in Antarctica.</title>
        <authorList>
            <person name="Sedlacek I."/>
            <person name="Pantucek R."/>
            <person name="Zeman M."/>
            <person name="Holochova P."/>
            <person name="Kralova S."/>
            <person name="Stankova E."/>
            <person name="Sedo O."/>
            <person name="Micenkova L."/>
            <person name="Svec P."/>
            <person name="Gupta V."/>
            <person name="Sood U."/>
            <person name="Korpole U.S."/>
            <person name="Lal R."/>
        </authorList>
    </citation>
    <scope>NUCLEOTIDE SEQUENCE [LARGE SCALE GENOMIC DNA]</scope>
    <source>
        <strain evidence="4 5">P5342</strain>
    </source>
</reference>
<dbReference type="InterPro" id="IPR001375">
    <property type="entry name" value="Peptidase_S9_cat"/>
</dbReference>
<dbReference type="EMBL" id="JABKAU010000013">
    <property type="protein sequence ID" value="NVO31359.1"/>
    <property type="molecule type" value="Genomic_DNA"/>
</dbReference>
<dbReference type="Pfam" id="PF00326">
    <property type="entry name" value="Peptidase_S9"/>
    <property type="match status" value="1"/>
</dbReference>
<evidence type="ECO:0000313" key="4">
    <source>
        <dbReference type="EMBL" id="NVO31359.1"/>
    </source>
</evidence>
<comment type="caution">
    <text evidence="4">The sequence shown here is derived from an EMBL/GenBank/DDBJ whole genome shotgun (WGS) entry which is preliminary data.</text>
</comment>
<dbReference type="SUPFAM" id="SSF82171">
    <property type="entry name" value="DPP6 N-terminal domain-like"/>
    <property type="match status" value="1"/>
</dbReference>
<name>A0A7Y7PP05_9BACT</name>
<evidence type="ECO:0000256" key="1">
    <source>
        <dbReference type="ARBA" id="ARBA00022801"/>
    </source>
</evidence>
<dbReference type="Gene3D" id="3.40.50.1820">
    <property type="entry name" value="alpha/beta hydrolase"/>
    <property type="match status" value="1"/>
</dbReference>
<dbReference type="SUPFAM" id="SSF53474">
    <property type="entry name" value="alpha/beta-Hydrolases"/>
    <property type="match status" value="1"/>
</dbReference>
<dbReference type="Gene3D" id="2.120.10.30">
    <property type="entry name" value="TolB, C-terminal domain"/>
    <property type="match status" value="1"/>
</dbReference>
<keyword evidence="5" id="KW-1185">Reference proteome</keyword>
<organism evidence="4 5">
    <name type="scientific">Hymenobacter lapidiphilus</name>
    <dbReference type="NCBI Taxonomy" id="2608003"/>
    <lineage>
        <taxon>Bacteria</taxon>
        <taxon>Pseudomonadati</taxon>
        <taxon>Bacteroidota</taxon>
        <taxon>Cytophagia</taxon>
        <taxon>Cytophagales</taxon>
        <taxon>Hymenobacteraceae</taxon>
        <taxon>Hymenobacter</taxon>
    </lineage>
</organism>
<dbReference type="PANTHER" id="PTHR42776">
    <property type="entry name" value="SERINE PEPTIDASE S9 FAMILY MEMBER"/>
    <property type="match status" value="1"/>
</dbReference>
<sequence>MRVHILTLALSALTVGHSSAQTLPYQLPPRPLVALADAPPMPRASFSPNGQWLLQLDMQERPTVFDQSQPELRLAGLRINTTVTGRSRMAHVRALRLRQLPKGLELLVQGLPANARISNLQWSPDNTKIAFTHSTRDHLELWVVDVVSASARLVPNIFLNGSLGIPYEWVSDSKTLVVRAVVGGRGAAPIAAPAEAGRRYEYPVKTPLEEQMLGYYVLSQVVRVGLDGRMAPLGQPGLIAQASPSPDGRFVLVRSYRRPYPTTLSLDRFPQRVQVLAMDGLLDKQLADLPAVESLPEGLGAVPTGPREFAWREDVPNTLFWVEARDGGNPAQAAPIRDQLLTLAAPFEEPARELVALPARFQRIYWGSEQLVLVEGTRLKDRRQFVWPLDILTKTLQKPLLEYPERNAYAHPGTPVLHPNAQGRPVLLTDRSGTGIYLFGTGASSEGDRPFIDELSVRTRASQRWWRSEAPYYEQPVLILDPVKRSFITKRESDQQPPNYHLRTGPKLVAITQFADPYAGLGSLPRVQPLRYQRPDGRAVTATLYLPAGYQAADGPLPTLMEVGTTMFYDSTGISQMRGSQHAFARYNWGSPLYWTAQGYAVLQGVPLPAPSASNAATPAAYAQKIMQAASSALAEGRRMGFIDTARVVVLGQGPGASLATSLLAESRLFKAGIALPGLHNQSAQVRLLGEEQKGVPTEFRLDYASVPLAPFGLPDTLRRPLLVMPAGFDGLPAGLATRTEELYAELQRLGGTSVNYATLPGETHGYTARESLMQLLAQMNTWLDTYIKPTAAASQPATPLPTSSN</sequence>
<feature type="domain" description="Peptidase S9 prolyl oligopeptidase catalytic" evidence="3">
    <location>
        <begin position="639"/>
        <end position="789"/>
    </location>
</feature>
<dbReference type="InterPro" id="IPR011042">
    <property type="entry name" value="6-blade_b-propeller_TolB-like"/>
</dbReference>
<evidence type="ECO:0000259" key="3">
    <source>
        <dbReference type="Pfam" id="PF00326"/>
    </source>
</evidence>
<keyword evidence="1" id="KW-0378">Hydrolase</keyword>
<evidence type="ECO:0000313" key="5">
    <source>
        <dbReference type="Proteomes" id="UP000565521"/>
    </source>
</evidence>
<dbReference type="GO" id="GO:0006508">
    <property type="term" value="P:proteolysis"/>
    <property type="evidence" value="ECO:0007669"/>
    <property type="project" value="InterPro"/>
</dbReference>
<evidence type="ECO:0000256" key="2">
    <source>
        <dbReference type="SAM" id="SignalP"/>
    </source>
</evidence>
<dbReference type="RefSeq" id="WP_176908267.1">
    <property type="nucleotide sequence ID" value="NZ_JABKAU010000013.1"/>
</dbReference>
<dbReference type="PANTHER" id="PTHR42776:SF28">
    <property type="entry name" value="GLUTAMYL ENDOPEPTIDASE, CHLOROPLASTIC-RELATED"/>
    <property type="match status" value="1"/>
</dbReference>
<proteinExistence type="predicted"/>
<gene>
    <name evidence="4" type="ORF">HW554_09080</name>
</gene>
<feature type="chain" id="PRO_5030712857" evidence="2">
    <location>
        <begin position="21"/>
        <end position="806"/>
    </location>
</feature>
<keyword evidence="2" id="KW-0732">Signal</keyword>
<protein>
    <submittedName>
        <fullName evidence="4">Prolyl oligopeptidase family serine peptidase</fullName>
    </submittedName>
</protein>
<accession>A0A7Y7PP05</accession>
<dbReference type="Proteomes" id="UP000565521">
    <property type="component" value="Unassembled WGS sequence"/>
</dbReference>
<dbReference type="InterPro" id="IPR029058">
    <property type="entry name" value="AB_hydrolase_fold"/>
</dbReference>
<dbReference type="GO" id="GO:0004252">
    <property type="term" value="F:serine-type endopeptidase activity"/>
    <property type="evidence" value="ECO:0007669"/>
    <property type="project" value="TreeGrafter"/>
</dbReference>